<feature type="region of interest" description="Disordered" evidence="1">
    <location>
        <begin position="124"/>
        <end position="171"/>
    </location>
</feature>
<accession>A0A7N0SWQ6</accession>
<dbReference type="PANTHER" id="PTHR35117:SF1">
    <property type="entry name" value="MYOSIN-M HEAVY PROTEIN"/>
    <property type="match status" value="1"/>
</dbReference>
<dbReference type="Gramene" id="Kaladp0011s0522.1.v1.1">
    <property type="protein sequence ID" value="Kaladp0011s0522.1.v1.1"/>
    <property type="gene ID" value="Kaladp0011s0522.v1.1"/>
</dbReference>
<dbReference type="PANTHER" id="PTHR35117">
    <property type="entry name" value="MYOSIN-M HEAVY PROTEIN"/>
    <property type="match status" value="1"/>
</dbReference>
<evidence type="ECO:0000256" key="1">
    <source>
        <dbReference type="SAM" id="MobiDB-lite"/>
    </source>
</evidence>
<dbReference type="Proteomes" id="UP000594263">
    <property type="component" value="Unplaced"/>
</dbReference>
<reference evidence="2" key="1">
    <citation type="submission" date="2021-01" db="UniProtKB">
        <authorList>
            <consortium name="EnsemblPlants"/>
        </authorList>
    </citation>
    <scope>IDENTIFICATION</scope>
</reference>
<feature type="compositionally biased region" description="Low complexity" evidence="1">
    <location>
        <begin position="78"/>
        <end position="88"/>
    </location>
</feature>
<dbReference type="OMA" id="STNHMII"/>
<feature type="region of interest" description="Disordered" evidence="1">
    <location>
        <begin position="52"/>
        <end position="93"/>
    </location>
</feature>
<proteinExistence type="predicted"/>
<dbReference type="AlphaFoldDB" id="A0A7N0SWQ6"/>
<evidence type="ECO:0000313" key="3">
    <source>
        <dbReference type="Proteomes" id="UP000594263"/>
    </source>
</evidence>
<name>A0A7N0SWQ6_KALFE</name>
<dbReference type="EnsemblPlants" id="Kaladp0011s0522.1.v1.1">
    <property type="protein sequence ID" value="Kaladp0011s0522.1.v1.1"/>
    <property type="gene ID" value="Kaladp0011s0522.v1.1"/>
</dbReference>
<protein>
    <submittedName>
        <fullName evidence="2">Uncharacterized protein</fullName>
    </submittedName>
</protein>
<evidence type="ECO:0000313" key="2">
    <source>
        <dbReference type="EnsemblPlants" id="Kaladp0011s0522.1.v1.1"/>
    </source>
</evidence>
<keyword evidence="3" id="KW-1185">Reference proteome</keyword>
<feature type="compositionally biased region" description="Low complexity" evidence="1">
    <location>
        <begin position="162"/>
        <end position="171"/>
    </location>
</feature>
<feature type="region of interest" description="Disordered" evidence="1">
    <location>
        <begin position="204"/>
        <end position="235"/>
    </location>
</feature>
<feature type="compositionally biased region" description="Polar residues" evidence="1">
    <location>
        <begin position="221"/>
        <end position="235"/>
    </location>
</feature>
<organism evidence="2 3">
    <name type="scientific">Kalanchoe fedtschenkoi</name>
    <name type="common">Lavender scallops</name>
    <name type="synonym">South American air plant</name>
    <dbReference type="NCBI Taxonomy" id="63787"/>
    <lineage>
        <taxon>Eukaryota</taxon>
        <taxon>Viridiplantae</taxon>
        <taxon>Streptophyta</taxon>
        <taxon>Embryophyta</taxon>
        <taxon>Tracheophyta</taxon>
        <taxon>Spermatophyta</taxon>
        <taxon>Magnoliopsida</taxon>
        <taxon>eudicotyledons</taxon>
        <taxon>Gunneridae</taxon>
        <taxon>Pentapetalae</taxon>
        <taxon>Saxifragales</taxon>
        <taxon>Crassulaceae</taxon>
        <taxon>Kalanchoe</taxon>
    </lineage>
</organism>
<sequence length="275" mass="28740">MLLANVAGNSLQTQPSTLQSSTSSCVASMSPVQGSSVAKILFQKTITASAAQNSSCPVTPPRVLSGQSDKNVSPAGHSSSTNSSNKSTPPDFASNSTIVSTKTVILSPFKQAIYYSVEKHCSSTCSPAKGDSQRPMKRDHVKGRLSFDGVDETTSLEKSTADESSTSDSDAGNVFDFDLPNLDFNISDLLMDFDLPCEGLDASGQPASTSLNSGLDPHSIETASSGDQIFPETSSATTQVLSGTDSHTGMKLVSECIEISSPAKRQIPVQKNTSS</sequence>